<evidence type="ECO:0000313" key="1">
    <source>
        <dbReference type="EMBL" id="AJF97241.1"/>
    </source>
</evidence>
<dbReference type="KEGG" id="vg:23462158"/>
<dbReference type="GeneID" id="23462158"/>
<dbReference type="RefSeq" id="YP_009119476.1">
    <property type="nucleotide sequence ID" value="NC_026440.1"/>
</dbReference>
<sequence>MRRRATLVGRRARIVPLFWRKGYPREVVRRPPLFFVRCCRRRRPHHFLLFSFFLSAISRLFFRGPAVLGSPSFFLFEKKKRGPLVCSWSRRVCPPSPYERKKDQLAMDFGLPSPRIMAPRLYALPWTDDEPNNNDNHHSGQSLDRRPHWDDRVLYRRHGHENVNNH</sequence>
<dbReference type="Proteomes" id="UP000202511">
    <property type="component" value="Segment"/>
</dbReference>
<organism evidence="1 2">
    <name type="scientific">Pandoravirus inopinatum</name>
    <dbReference type="NCBI Taxonomy" id="1605721"/>
    <lineage>
        <taxon>Viruses</taxon>
        <taxon>Pandoravirus</taxon>
    </lineage>
</organism>
<dbReference type="EMBL" id="KP136319">
    <property type="protein sequence ID" value="AJF97241.1"/>
    <property type="molecule type" value="Genomic_DNA"/>
</dbReference>
<protein>
    <submittedName>
        <fullName evidence="1">Cathepsin C1-like peptidase</fullName>
    </submittedName>
</protein>
<accession>A0A0B5J8X4</accession>
<proteinExistence type="predicted"/>
<evidence type="ECO:0000313" key="2">
    <source>
        <dbReference type="Proteomes" id="UP000202511"/>
    </source>
</evidence>
<reference evidence="1 2" key="1">
    <citation type="journal article" date="2015" name="Parasitol. Res.">
        <title>Viruses in close associations with free-living amoebae.</title>
        <authorList>
            <person name="Scheid P."/>
        </authorList>
    </citation>
    <scope>NUCLEOTIDE SEQUENCE [LARGE SCALE GENOMIC DNA]</scope>
    <source>
        <strain evidence="1">KlaHel</strain>
    </source>
</reference>
<name>A0A0B5J8X4_9VIRU</name>